<name>A0A8X7CL40_9ARAC</name>
<accession>A0A8X7CL40</accession>
<dbReference type="EMBL" id="BMAV01017726">
    <property type="protein sequence ID" value="GFY69635.1"/>
    <property type="molecule type" value="Genomic_DNA"/>
</dbReference>
<keyword evidence="2" id="KW-1185">Reference proteome</keyword>
<dbReference type="AlphaFoldDB" id="A0A8X7CL40"/>
<proteinExistence type="predicted"/>
<sequence>MHKFRLINVRNENNQTISFHYSTKDFRSHWDVDADCIAPKITIAGTMENENRMGSGATSEYLANSFDDIHRSMNSKKNIDIQFSKVCEKAESLFKVDQEIEEITNFTDEE</sequence>
<evidence type="ECO:0000313" key="1">
    <source>
        <dbReference type="EMBL" id="GFY69635.1"/>
    </source>
</evidence>
<dbReference type="Proteomes" id="UP000886998">
    <property type="component" value="Unassembled WGS sequence"/>
</dbReference>
<organism evidence="1 2">
    <name type="scientific">Trichonephila inaurata madagascariensis</name>
    <dbReference type="NCBI Taxonomy" id="2747483"/>
    <lineage>
        <taxon>Eukaryota</taxon>
        <taxon>Metazoa</taxon>
        <taxon>Ecdysozoa</taxon>
        <taxon>Arthropoda</taxon>
        <taxon>Chelicerata</taxon>
        <taxon>Arachnida</taxon>
        <taxon>Araneae</taxon>
        <taxon>Araneomorphae</taxon>
        <taxon>Entelegynae</taxon>
        <taxon>Araneoidea</taxon>
        <taxon>Nephilidae</taxon>
        <taxon>Trichonephila</taxon>
        <taxon>Trichonephila inaurata</taxon>
    </lineage>
</organism>
<reference evidence="1" key="1">
    <citation type="submission" date="2020-08" db="EMBL/GenBank/DDBJ databases">
        <title>Multicomponent nature underlies the extraordinary mechanical properties of spider dragline silk.</title>
        <authorList>
            <person name="Kono N."/>
            <person name="Nakamura H."/>
            <person name="Mori M."/>
            <person name="Yoshida Y."/>
            <person name="Ohtoshi R."/>
            <person name="Malay A.D."/>
            <person name="Moran D.A.P."/>
            <person name="Tomita M."/>
            <person name="Numata K."/>
            <person name="Arakawa K."/>
        </authorList>
    </citation>
    <scope>NUCLEOTIDE SEQUENCE</scope>
</reference>
<evidence type="ECO:0000313" key="2">
    <source>
        <dbReference type="Proteomes" id="UP000886998"/>
    </source>
</evidence>
<gene>
    <name evidence="1" type="ORF">TNIN_233411</name>
</gene>
<protein>
    <submittedName>
        <fullName evidence="1">Uncharacterized protein</fullName>
    </submittedName>
</protein>
<comment type="caution">
    <text evidence="1">The sequence shown here is derived from an EMBL/GenBank/DDBJ whole genome shotgun (WGS) entry which is preliminary data.</text>
</comment>